<keyword evidence="5" id="KW-0804">Transcription</keyword>
<dbReference type="InterPro" id="IPR036864">
    <property type="entry name" value="Zn2-C6_fun-type_DNA-bd_sf"/>
</dbReference>
<dbReference type="Pfam" id="PF11951">
    <property type="entry name" value="Fungal_trans_2"/>
    <property type="match status" value="1"/>
</dbReference>
<evidence type="ECO:0000256" key="2">
    <source>
        <dbReference type="ARBA" id="ARBA00022833"/>
    </source>
</evidence>
<organism evidence="8 9">
    <name type="scientific">Podospora didyma</name>
    <dbReference type="NCBI Taxonomy" id="330526"/>
    <lineage>
        <taxon>Eukaryota</taxon>
        <taxon>Fungi</taxon>
        <taxon>Dikarya</taxon>
        <taxon>Ascomycota</taxon>
        <taxon>Pezizomycotina</taxon>
        <taxon>Sordariomycetes</taxon>
        <taxon>Sordariomycetidae</taxon>
        <taxon>Sordariales</taxon>
        <taxon>Podosporaceae</taxon>
        <taxon>Podospora</taxon>
    </lineage>
</organism>
<evidence type="ECO:0000256" key="3">
    <source>
        <dbReference type="ARBA" id="ARBA00023015"/>
    </source>
</evidence>
<reference evidence="8" key="1">
    <citation type="journal article" date="2023" name="Mol. Phylogenet. Evol.">
        <title>Genome-scale phylogeny and comparative genomics of the fungal order Sordariales.</title>
        <authorList>
            <person name="Hensen N."/>
            <person name="Bonometti L."/>
            <person name="Westerberg I."/>
            <person name="Brannstrom I.O."/>
            <person name="Guillou S."/>
            <person name="Cros-Aarteil S."/>
            <person name="Calhoun S."/>
            <person name="Haridas S."/>
            <person name="Kuo A."/>
            <person name="Mondo S."/>
            <person name="Pangilinan J."/>
            <person name="Riley R."/>
            <person name="LaButti K."/>
            <person name="Andreopoulos B."/>
            <person name="Lipzen A."/>
            <person name="Chen C."/>
            <person name="Yan M."/>
            <person name="Daum C."/>
            <person name="Ng V."/>
            <person name="Clum A."/>
            <person name="Steindorff A."/>
            <person name="Ohm R.A."/>
            <person name="Martin F."/>
            <person name="Silar P."/>
            <person name="Natvig D.O."/>
            <person name="Lalanne C."/>
            <person name="Gautier V."/>
            <person name="Ament-Velasquez S.L."/>
            <person name="Kruys A."/>
            <person name="Hutchinson M.I."/>
            <person name="Powell A.J."/>
            <person name="Barry K."/>
            <person name="Miller A.N."/>
            <person name="Grigoriev I.V."/>
            <person name="Debuchy R."/>
            <person name="Gladieux P."/>
            <person name="Hiltunen Thoren M."/>
            <person name="Johannesson H."/>
        </authorList>
    </citation>
    <scope>NUCLEOTIDE SEQUENCE</scope>
    <source>
        <strain evidence="8">CBS 232.78</strain>
    </source>
</reference>
<keyword evidence="4" id="KW-0238">DNA-binding</keyword>
<dbReference type="Proteomes" id="UP001285441">
    <property type="component" value="Unassembled WGS sequence"/>
</dbReference>
<evidence type="ECO:0000256" key="4">
    <source>
        <dbReference type="ARBA" id="ARBA00023125"/>
    </source>
</evidence>
<protein>
    <submittedName>
        <fullName evidence="8">Fungal-specific transcription factor domain-containing protein</fullName>
    </submittedName>
</protein>
<dbReference type="SUPFAM" id="SSF57701">
    <property type="entry name" value="Zn2/Cys6 DNA-binding domain"/>
    <property type="match status" value="1"/>
</dbReference>
<dbReference type="Gene3D" id="4.10.240.10">
    <property type="entry name" value="Zn(2)-C6 fungal-type DNA-binding domain"/>
    <property type="match status" value="1"/>
</dbReference>
<dbReference type="GO" id="GO:0000981">
    <property type="term" value="F:DNA-binding transcription factor activity, RNA polymerase II-specific"/>
    <property type="evidence" value="ECO:0007669"/>
    <property type="project" value="InterPro"/>
</dbReference>
<feature type="domain" description="Zn(2)-C6 fungal-type" evidence="7">
    <location>
        <begin position="12"/>
        <end position="40"/>
    </location>
</feature>
<dbReference type="AlphaFoldDB" id="A0AAE0TVR9"/>
<proteinExistence type="predicted"/>
<dbReference type="InterPro" id="IPR001138">
    <property type="entry name" value="Zn2Cys6_DnaBD"/>
</dbReference>
<keyword evidence="3" id="KW-0805">Transcription regulation</keyword>
<dbReference type="PANTHER" id="PTHR37534:SF39">
    <property type="entry name" value="TRANSCRIPTION FACTOR DOMAIN-CONTAINING PROTEIN"/>
    <property type="match status" value="1"/>
</dbReference>
<keyword evidence="6" id="KW-0539">Nucleus</keyword>
<evidence type="ECO:0000256" key="5">
    <source>
        <dbReference type="ARBA" id="ARBA00023163"/>
    </source>
</evidence>
<dbReference type="Pfam" id="PF00172">
    <property type="entry name" value="Zn_clus"/>
    <property type="match status" value="1"/>
</dbReference>
<dbReference type="GO" id="GO:0008270">
    <property type="term" value="F:zinc ion binding"/>
    <property type="evidence" value="ECO:0007669"/>
    <property type="project" value="InterPro"/>
</dbReference>
<comment type="caution">
    <text evidence="8">The sequence shown here is derived from an EMBL/GenBank/DDBJ whole genome shotgun (WGS) entry which is preliminary data.</text>
</comment>
<dbReference type="GO" id="GO:0045944">
    <property type="term" value="P:positive regulation of transcription by RNA polymerase II"/>
    <property type="evidence" value="ECO:0007669"/>
    <property type="project" value="TreeGrafter"/>
</dbReference>
<dbReference type="CDD" id="cd00067">
    <property type="entry name" value="GAL4"/>
    <property type="match status" value="1"/>
</dbReference>
<dbReference type="EMBL" id="JAULSW010000005">
    <property type="protein sequence ID" value="KAK3381160.1"/>
    <property type="molecule type" value="Genomic_DNA"/>
</dbReference>
<dbReference type="GO" id="GO:0000976">
    <property type="term" value="F:transcription cis-regulatory region binding"/>
    <property type="evidence" value="ECO:0007669"/>
    <property type="project" value="TreeGrafter"/>
</dbReference>
<evidence type="ECO:0000259" key="7">
    <source>
        <dbReference type="PROSITE" id="PS50048"/>
    </source>
</evidence>
<keyword evidence="2" id="KW-0862">Zinc</keyword>
<dbReference type="InterPro" id="IPR021858">
    <property type="entry name" value="Fun_TF"/>
</dbReference>
<evidence type="ECO:0000313" key="9">
    <source>
        <dbReference type="Proteomes" id="UP001285441"/>
    </source>
</evidence>
<sequence>MPKSQDTALQKRCWNCRSRKTACDRAVPACSNCRKRGQECQGYGLKLSWPRINDERRAVTAQEHLILPVRAKTLEFVNASSRDIEIWKGENELEHSEGKQGGKSMSLSLTQSSREFQLPRLYEPYMMGFAELDPFLDTKKFSAVSRIITTACDEMGDLYQLLVRISLGNETPPAIATRHAIAALSYQHLDQPATAYFHQTKALSALQVSINCLTQSADSTVAFQAMAASMLINIFETLIFDASSSSNSWDMFFSGAKKIANLIHRPDMTYDGDPALILDWIFYHDTLYKFSIRHWAKREEDQVMLAAQEKIVSKAVFSPMRQLILTSAGCSLELLCLMCQVTDAVLDRDDPRHLTPEHLGMIRNLELRLGRIQQIPRVVPYNPDHDEAIYGPQGTFASRLAELYRLASYIYLERMARCLPRSDEKVSSLVDQAMYILRGLGFCERPWPLFVVALEARNDEERMIVLNVLARSKNKKPLGNIPLVKRLIHSAWVQQDLQAGEEGNNEADPMLVYNTVVSGNRFPPSFT</sequence>
<dbReference type="SMART" id="SM00066">
    <property type="entry name" value="GAL4"/>
    <property type="match status" value="1"/>
</dbReference>
<accession>A0AAE0TVR9</accession>
<evidence type="ECO:0000256" key="1">
    <source>
        <dbReference type="ARBA" id="ARBA00004123"/>
    </source>
</evidence>
<dbReference type="PANTHER" id="PTHR37534">
    <property type="entry name" value="TRANSCRIPTIONAL ACTIVATOR PROTEIN UGA3"/>
    <property type="match status" value="1"/>
</dbReference>
<comment type="subcellular location">
    <subcellularLocation>
        <location evidence="1">Nucleus</location>
    </subcellularLocation>
</comment>
<evidence type="ECO:0000313" key="8">
    <source>
        <dbReference type="EMBL" id="KAK3381160.1"/>
    </source>
</evidence>
<keyword evidence="9" id="KW-1185">Reference proteome</keyword>
<dbReference type="PROSITE" id="PS50048">
    <property type="entry name" value="ZN2_CY6_FUNGAL_2"/>
    <property type="match status" value="1"/>
</dbReference>
<name>A0AAE0TVR9_9PEZI</name>
<gene>
    <name evidence="8" type="ORF">B0H63DRAFT_475013</name>
</gene>
<dbReference type="GO" id="GO:0005634">
    <property type="term" value="C:nucleus"/>
    <property type="evidence" value="ECO:0007669"/>
    <property type="project" value="UniProtKB-SubCell"/>
</dbReference>
<evidence type="ECO:0000256" key="6">
    <source>
        <dbReference type="ARBA" id="ARBA00023242"/>
    </source>
</evidence>
<reference evidence="8" key="2">
    <citation type="submission" date="2023-06" db="EMBL/GenBank/DDBJ databases">
        <authorList>
            <consortium name="Lawrence Berkeley National Laboratory"/>
            <person name="Haridas S."/>
            <person name="Hensen N."/>
            <person name="Bonometti L."/>
            <person name="Westerberg I."/>
            <person name="Brannstrom I.O."/>
            <person name="Guillou S."/>
            <person name="Cros-Aarteil S."/>
            <person name="Calhoun S."/>
            <person name="Kuo A."/>
            <person name="Mondo S."/>
            <person name="Pangilinan J."/>
            <person name="Riley R."/>
            <person name="LaButti K."/>
            <person name="Andreopoulos B."/>
            <person name="Lipzen A."/>
            <person name="Chen C."/>
            <person name="Yanf M."/>
            <person name="Daum C."/>
            <person name="Ng V."/>
            <person name="Clum A."/>
            <person name="Steindorff A."/>
            <person name="Ohm R."/>
            <person name="Martin F."/>
            <person name="Silar P."/>
            <person name="Natvig D."/>
            <person name="Lalanne C."/>
            <person name="Gautier V."/>
            <person name="Ament-velasquez S.L."/>
            <person name="Kruys A."/>
            <person name="Hutchinson M.I."/>
            <person name="Powell A.J."/>
            <person name="Barry K."/>
            <person name="Miller A.N."/>
            <person name="Grigoriev I.V."/>
            <person name="Debuchy R."/>
            <person name="Gladieux P."/>
            <person name="Thoren M.H."/>
            <person name="Johannesson H."/>
        </authorList>
    </citation>
    <scope>NUCLEOTIDE SEQUENCE</scope>
    <source>
        <strain evidence="8">CBS 232.78</strain>
    </source>
</reference>